<reference evidence="3" key="1">
    <citation type="submission" date="2020-11" db="EMBL/GenBank/DDBJ databases">
        <authorList>
            <consortium name="DOE Joint Genome Institute"/>
            <person name="Ahrendt S."/>
            <person name="Riley R."/>
            <person name="Andreopoulos W."/>
            <person name="Labutti K."/>
            <person name="Pangilinan J."/>
            <person name="Ruiz-Duenas F.J."/>
            <person name="Barrasa J.M."/>
            <person name="Sanchez-Garcia M."/>
            <person name="Camarero S."/>
            <person name="Miyauchi S."/>
            <person name="Serrano A."/>
            <person name="Linde D."/>
            <person name="Babiker R."/>
            <person name="Drula E."/>
            <person name="Ayuso-Fernandez I."/>
            <person name="Pacheco R."/>
            <person name="Padilla G."/>
            <person name="Ferreira P."/>
            <person name="Barriuso J."/>
            <person name="Kellner H."/>
            <person name="Castanera R."/>
            <person name="Alfaro M."/>
            <person name="Ramirez L."/>
            <person name="Pisabarro A.G."/>
            <person name="Kuo A."/>
            <person name="Tritt A."/>
            <person name="Lipzen A."/>
            <person name="He G."/>
            <person name="Yan M."/>
            <person name="Ng V."/>
            <person name="Cullen D."/>
            <person name="Martin F."/>
            <person name="Rosso M.-N."/>
            <person name="Henrissat B."/>
            <person name="Hibbett D."/>
            <person name="Martinez A.T."/>
            <person name="Grigoriev I.V."/>
        </authorList>
    </citation>
    <scope>NUCLEOTIDE SEQUENCE</scope>
    <source>
        <strain evidence="3">CBS 247.69</strain>
    </source>
</reference>
<protein>
    <submittedName>
        <fullName evidence="3">Uncharacterized protein</fullName>
    </submittedName>
</protein>
<evidence type="ECO:0000313" key="3">
    <source>
        <dbReference type="EMBL" id="KAF9459673.1"/>
    </source>
</evidence>
<keyword evidence="4" id="KW-1185">Reference proteome</keyword>
<accession>A0A9P5XZN4</accession>
<dbReference type="AlphaFoldDB" id="A0A9P5XZN4"/>
<comment type="caution">
    <text evidence="3">The sequence shown here is derived from an EMBL/GenBank/DDBJ whole genome shotgun (WGS) entry which is preliminary data.</text>
</comment>
<evidence type="ECO:0000256" key="1">
    <source>
        <dbReference type="SAM" id="MobiDB-lite"/>
    </source>
</evidence>
<organism evidence="3 4">
    <name type="scientific">Collybia nuda</name>
    <dbReference type="NCBI Taxonomy" id="64659"/>
    <lineage>
        <taxon>Eukaryota</taxon>
        <taxon>Fungi</taxon>
        <taxon>Dikarya</taxon>
        <taxon>Basidiomycota</taxon>
        <taxon>Agaricomycotina</taxon>
        <taxon>Agaricomycetes</taxon>
        <taxon>Agaricomycetidae</taxon>
        <taxon>Agaricales</taxon>
        <taxon>Tricholomatineae</taxon>
        <taxon>Clitocybaceae</taxon>
        <taxon>Collybia</taxon>
    </lineage>
</organism>
<gene>
    <name evidence="3" type="ORF">BDZ94DRAFT_1267760</name>
</gene>
<feature type="transmembrane region" description="Helical" evidence="2">
    <location>
        <begin position="69"/>
        <end position="92"/>
    </location>
</feature>
<feature type="transmembrane region" description="Helical" evidence="2">
    <location>
        <begin position="36"/>
        <end position="63"/>
    </location>
</feature>
<keyword evidence="2" id="KW-0472">Membrane</keyword>
<sequence>MTLSTNVVCTALIAYRILKSQVSIRKFRNPGQRSRVYSAFIILLESAGIYSSGLVALVAVYLLNSNGQFIILDVTAQLLGITFSMIILRVALGISSSGQTEPSSQSAALSDAGTFRMNRRGVAVNVSHLVEVNRDLDAHSDFDPKSEARKGVSPGYDHHGV</sequence>
<dbReference type="Proteomes" id="UP000807353">
    <property type="component" value="Unassembled WGS sequence"/>
</dbReference>
<keyword evidence="2" id="KW-0812">Transmembrane</keyword>
<evidence type="ECO:0000256" key="2">
    <source>
        <dbReference type="SAM" id="Phobius"/>
    </source>
</evidence>
<keyword evidence="2" id="KW-1133">Transmembrane helix</keyword>
<dbReference type="EMBL" id="MU150312">
    <property type="protein sequence ID" value="KAF9459673.1"/>
    <property type="molecule type" value="Genomic_DNA"/>
</dbReference>
<proteinExistence type="predicted"/>
<feature type="region of interest" description="Disordered" evidence="1">
    <location>
        <begin position="141"/>
        <end position="161"/>
    </location>
</feature>
<dbReference type="OrthoDB" id="3346544at2759"/>
<name>A0A9P5XZN4_9AGAR</name>
<evidence type="ECO:0000313" key="4">
    <source>
        <dbReference type="Proteomes" id="UP000807353"/>
    </source>
</evidence>